<dbReference type="Proteomes" id="UP000002195">
    <property type="component" value="Unassembled WGS sequence"/>
</dbReference>
<dbReference type="PaxDb" id="44689-DDB0167952"/>
<evidence type="ECO:0000256" key="3">
    <source>
        <dbReference type="ARBA" id="ARBA00022448"/>
    </source>
</evidence>
<dbReference type="RefSeq" id="XP_644393.1">
    <property type="nucleotide sequence ID" value="XM_639301.1"/>
</dbReference>
<evidence type="ECO:0000313" key="9">
    <source>
        <dbReference type="EMBL" id="EAL70955.1"/>
    </source>
</evidence>
<dbReference type="EMBL" id="AAFI02000009">
    <property type="protein sequence ID" value="EAL70955.1"/>
    <property type="molecule type" value="Genomic_DNA"/>
</dbReference>
<reference evidence="8" key="3">
    <citation type="submission" date="2009-08" db="EMBL/GenBank/DDBJ databases">
        <authorList>
            <consortium name="The Dictyostelium discoideum Sequencing Consortium"/>
            <person name="Eichinger L."/>
            <person name="Pachebat J.A."/>
            <person name="Gloeckner G."/>
            <person name="Rajandream M.-A."/>
            <person name="Sucgang R."/>
            <person name="Song J."/>
            <person name="Cox E.C."/>
            <person name="Tunggal B."/>
            <person name="Szafranski K."/>
            <person name="Konfortov B.A."/>
            <person name="Farbrother P."/>
            <person name="Bankier A.T."/>
            <person name="Lehmann R."/>
            <person name="Hamlin N."/>
            <person name="Xu Q."/>
            <person name="Davies R."/>
            <person name="Gaudet P."/>
            <person name="Fey P."/>
            <person name="Pilcher K."/>
            <person name="Chen G."/>
            <person name="Saunders D."/>
            <person name="Sodergren E."/>
            <person name="Davis P."/>
            <person name="Nie X."/>
            <person name="Kerhornou A."/>
            <person name="Hemphill L."/>
            <person name="Bason N."/>
            <person name="Berriman M."/>
            <person name="Desany B."/>
            <person name="Churcher C."/>
            <person name="Cooper J."/>
            <person name="van Driessche N."/>
            <person name="Cronin A."/>
            <person name="Goodhead I."/>
            <person name="Muzny D."/>
            <person name="Hall N."/>
            <person name="Harper D."/>
            <person name="Lindsay R."/>
            <person name="Hauser H."/>
            <person name="James K."/>
            <person name="Quiles M."/>
            <person name="Buchrieser C."/>
            <person name="Wardroper A."/>
            <person name="Thangavelu M."/>
            <person name="Johnson D."/>
            <person name="Knights A."/>
            <person name="Loulseged H."/>
            <person name="Mungall K."/>
            <person name="Price C."/>
            <person name="Ma J."/>
            <person name="Quail M."/>
            <person name="Hernandez J."/>
            <person name="Rabbinowitsch E."/>
            <person name="Steffen D."/>
            <person name="Sanders M."/>
            <person name="Weinstock G."/>
            <person name="Sharp S."/>
            <person name="Just E."/>
            <person name="Shaulsky G."/>
            <person name="Simmonds M."/>
            <person name="Tivey A."/>
            <person name="White B."/>
            <person name="Walker D."/>
            <person name="Woodward J."/>
            <person name="Winckler T."/>
            <person name="Schleicher M."/>
            <person name="Rosenthal A."/>
            <person name="Rivero F."/>
            <person name="Chisholm R.L."/>
            <person name="Gibbs R."/>
            <person name="Loomis W.F."/>
            <person name="Platzer M."/>
            <person name="Kay R.R."/>
            <person name="Williams J."/>
            <person name="Dear P.H."/>
            <person name="Noegel A.A."/>
            <person name="Barrell B."/>
            <person name="Kuspa A."/>
        </authorList>
    </citation>
    <scope>NUCLEOTIDE SEQUENCE</scope>
    <source>
        <strain evidence="8">AX4</strain>
    </source>
</reference>
<evidence type="ECO:0000256" key="1">
    <source>
        <dbReference type="ARBA" id="ARBA00004370"/>
    </source>
</evidence>
<keyword evidence="7" id="KW-0472">Membrane</keyword>
<evidence type="ECO:0000256" key="6">
    <source>
        <dbReference type="ARBA" id="ARBA00022989"/>
    </source>
</evidence>
<dbReference type="KEGG" id="ddi:DDB_G0274069"/>
<dbReference type="VEuPathDB" id="AmoebaDB:DDB_G0274069"/>
<dbReference type="SMR" id="Q556G9"/>
<evidence type="ECO:0000256" key="2">
    <source>
        <dbReference type="ARBA" id="ARBA00006375"/>
    </source>
</evidence>
<keyword evidence="4" id="KW-0812">Transmembrane</keyword>
<sequence length="406" mass="45925">MSEFQNPLSESEFRELESLLKTGDPYKVLESTIQDDKKKIEKKYNELVSEETKTTKEIEAIENAFKILGTEKYRNAYDEYLARADIQEKKLAESLKNVKTGLLSSLCRLLATPFQNVSILANSPFTLTIKDTNEMVKVLYSLKGVRGFYRGFIFNISTISIEFLRVILLGLSKKLIDGSTTKGKNQEDNDEPVLLFIDKLTHLLTAYPVKMIMDCLILSPLSMGVADVIKSFINRNGVSELTKVSFRSNSIFDSFSLSNLYYGAIYVIPLMIASQQIRKFVNFSTLKLKNYVEERQDTINPFIKYSSYLLTNVISTSIIKSALTAPLYVLSSCYPSQLISSYIQGVEVPAAINPITLAIQLYHHNGLSYFYKGIVPLTGFRIFESLARICNPAPIDTYFVSEVVFE</sequence>
<accession>Q86K25</accession>
<dbReference type="InterPro" id="IPR044712">
    <property type="entry name" value="SLC25A32-like"/>
</dbReference>
<dbReference type="InterPro" id="IPR023395">
    <property type="entry name" value="MCP_dom_sf"/>
</dbReference>
<comment type="subcellular location">
    <subcellularLocation>
        <location evidence="1">Membrane</location>
    </subcellularLocation>
</comment>
<dbReference type="SUPFAM" id="SSF46565">
    <property type="entry name" value="Chaperone J-domain"/>
    <property type="match status" value="1"/>
</dbReference>
<dbReference type="GeneID" id="8619279"/>
<dbReference type="GO" id="GO:0055085">
    <property type="term" value="P:transmembrane transport"/>
    <property type="evidence" value="ECO:0000318"/>
    <property type="project" value="GO_Central"/>
</dbReference>
<keyword evidence="10" id="KW-1185">Reference proteome</keyword>
<dbReference type="OMA" id="YYLEMAY"/>
<dbReference type="AlphaFoldDB" id="Q556G9"/>
<dbReference type="EMBL" id="AAFI02000011">
    <property type="protein sequence ID" value="EAL70468.1"/>
    <property type="molecule type" value="Genomic_DNA"/>
</dbReference>
<evidence type="ECO:0008006" key="11">
    <source>
        <dbReference type="Google" id="ProtNLM"/>
    </source>
</evidence>
<keyword evidence="6" id="KW-1133">Transmembrane helix</keyword>
<keyword evidence="5" id="KW-0677">Repeat</keyword>
<evidence type="ECO:0000256" key="5">
    <source>
        <dbReference type="ARBA" id="ARBA00022737"/>
    </source>
</evidence>
<dbReference type="InterPro" id="IPR036869">
    <property type="entry name" value="J_dom_sf"/>
</dbReference>
<comment type="similarity">
    <text evidence="2">Belongs to the mitochondrial carrier (TC 2.A.29) family.</text>
</comment>
<dbReference type="dictyBase" id="DDB_G0272636"/>
<organism evidence="8 10">
    <name type="scientific">Dictyostelium discoideum</name>
    <name type="common">Social amoeba</name>
    <dbReference type="NCBI Taxonomy" id="44689"/>
    <lineage>
        <taxon>Eukaryota</taxon>
        <taxon>Amoebozoa</taxon>
        <taxon>Evosea</taxon>
        <taxon>Eumycetozoa</taxon>
        <taxon>Dictyostelia</taxon>
        <taxon>Dictyosteliales</taxon>
        <taxon>Dictyosteliaceae</taxon>
        <taxon>Dictyostelium</taxon>
    </lineage>
</organism>
<dbReference type="FunCoup" id="Q556G9">
    <property type="interactions" value="117"/>
</dbReference>
<dbReference type="SUPFAM" id="SSF103506">
    <property type="entry name" value="Mitochondrial carrier"/>
    <property type="match status" value="1"/>
</dbReference>
<dbReference type="GO" id="GO:0005739">
    <property type="term" value="C:mitochondrion"/>
    <property type="evidence" value="ECO:0000318"/>
    <property type="project" value="GO_Central"/>
</dbReference>
<dbReference type="GO" id="GO:0008517">
    <property type="term" value="F:folic acid transmembrane transporter activity"/>
    <property type="evidence" value="ECO:0000318"/>
    <property type="project" value="GO_Central"/>
</dbReference>
<dbReference type="KEGG" id="ddi:DDB_G0272636"/>
<dbReference type="HOGENOM" id="CLU_678677_0_0_1"/>
<dbReference type="RefSeq" id="XP_645020.1">
    <property type="nucleotide sequence ID" value="XM_639928.1"/>
</dbReference>
<dbReference type="GeneID" id="8618697"/>
<reference evidence="8 10" key="1">
    <citation type="journal article" date="2002" name="Nature">
        <title>Sequence and analysis of chromosome 2 of Dictyostelium discoideum.</title>
        <authorList>
            <consortium name="Dictyostelium Genome Sequencing Consortium"/>
            <person name="Glockner G."/>
            <person name="Eichinger L."/>
            <person name="Szafranski K."/>
            <person name="Pachebat J.A."/>
            <person name="Bankier A.T."/>
            <person name="Dear P.H."/>
            <person name="Lehmann R."/>
            <person name="Baumgart C."/>
            <person name="Parra G."/>
            <person name="Abril J.F."/>
            <person name="Guigo R."/>
            <person name="Kumpf K."/>
            <person name="Tunggal B."/>
            <person name="Cox E."/>
            <person name="Quail M.A."/>
            <person name="Platzer M."/>
            <person name="Rosenthal A."/>
            <person name="Noegel A.A."/>
        </authorList>
    </citation>
    <scope>NUCLEOTIDE SEQUENCE [LARGE SCALE GENOMIC DNA]</scope>
    <source>
        <strain evidence="8 10">AX4</strain>
    </source>
</reference>
<dbReference type="GO" id="GO:0016020">
    <property type="term" value="C:membrane"/>
    <property type="evidence" value="ECO:0007669"/>
    <property type="project" value="UniProtKB-SubCell"/>
</dbReference>
<name>Q556G9_DICDI</name>
<evidence type="ECO:0000256" key="7">
    <source>
        <dbReference type="ARBA" id="ARBA00023136"/>
    </source>
</evidence>
<proteinExistence type="inferred from homology"/>
<comment type="caution">
    <text evidence="8">The sequence shown here is derived from an EMBL/GenBank/DDBJ whole genome shotgun (WGS) entry which is preliminary data.</text>
</comment>
<protein>
    <recommendedName>
        <fullName evidence="11">J domain-containing protein</fullName>
    </recommendedName>
</protein>
<reference evidence="8 10" key="2">
    <citation type="journal article" date="2005" name="Nature">
        <title>The genome of the social amoeba Dictyostelium discoideum.</title>
        <authorList>
            <consortium name="The Dictyostelium discoideum Sequencing Consortium"/>
            <person name="Eichinger L."/>
            <person name="Pachebat J.A."/>
            <person name="Glockner G."/>
            <person name="Rajandream M.A."/>
            <person name="Sucgang R."/>
            <person name="Berriman M."/>
            <person name="Song J."/>
            <person name="Olsen R."/>
            <person name="Szafranski K."/>
            <person name="Xu Q."/>
            <person name="Tunggal B."/>
            <person name="Kummerfeld S."/>
            <person name="Madera M."/>
            <person name="Konfortov B.A."/>
            <person name="Rivero F."/>
            <person name="Bankier A.T."/>
            <person name="Lehmann R."/>
            <person name="Hamlin N."/>
            <person name="Davies R."/>
            <person name="Gaudet P."/>
            <person name="Fey P."/>
            <person name="Pilcher K."/>
            <person name="Chen G."/>
            <person name="Saunders D."/>
            <person name="Sodergren E."/>
            <person name="Davis P."/>
            <person name="Kerhornou A."/>
            <person name="Nie X."/>
            <person name="Hall N."/>
            <person name="Anjard C."/>
            <person name="Hemphill L."/>
            <person name="Bason N."/>
            <person name="Farbrother P."/>
            <person name="Desany B."/>
            <person name="Just E."/>
            <person name="Morio T."/>
            <person name="Rost R."/>
            <person name="Churcher C."/>
            <person name="Cooper J."/>
            <person name="Haydock S."/>
            <person name="van Driessche N."/>
            <person name="Cronin A."/>
            <person name="Goodhead I."/>
            <person name="Muzny D."/>
            <person name="Mourier T."/>
            <person name="Pain A."/>
            <person name="Lu M."/>
            <person name="Harper D."/>
            <person name="Lindsay R."/>
            <person name="Hauser H."/>
            <person name="James K."/>
            <person name="Quiles M."/>
            <person name="Madan Babu M."/>
            <person name="Saito T."/>
            <person name="Buchrieser C."/>
            <person name="Wardroper A."/>
            <person name="Felder M."/>
            <person name="Thangavelu M."/>
            <person name="Johnson D."/>
            <person name="Knights A."/>
            <person name="Loulseged H."/>
            <person name="Mungall K."/>
            <person name="Oliver K."/>
            <person name="Price C."/>
            <person name="Quail M.A."/>
            <person name="Urushihara H."/>
            <person name="Hernandez J."/>
            <person name="Rabbinowitsch E."/>
            <person name="Steffen D."/>
            <person name="Sanders M."/>
            <person name="Ma J."/>
            <person name="Kohara Y."/>
            <person name="Sharp S."/>
            <person name="Simmonds M."/>
            <person name="Spiegler S."/>
            <person name="Tivey A."/>
            <person name="Sugano S."/>
            <person name="White B."/>
            <person name="Walker D."/>
            <person name="Woodward J."/>
            <person name="Winckler T."/>
            <person name="Tanaka Y."/>
            <person name="Shaulsky G."/>
            <person name="Schleicher M."/>
            <person name="Weinstock G."/>
            <person name="Rosenthal A."/>
            <person name="Cox E.C."/>
            <person name="Chisholm R.L."/>
            <person name="Gibbs R."/>
            <person name="Loomis W.F."/>
            <person name="Platzer M."/>
            <person name="Kay R.R."/>
            <person name="Williams J."/>
            <person name="Dear P.H."/>
            <person name="Noegel A.A."/>
            <person name="Barrell B."/>
            <person name="Kuspa A."/>
        </authorList>
    </citation>
    <scope>NUCLEOTIDE SEQUENCE [LARGE SCALE GENOMIC DNA]</scope>
    <source>
        <strain evidence="8 10">AX4</strain>
    </source>
</reference>
<gene>
    <name evidence="9" type="ORF">DDB_G0272636</name>
    <name evidence="8" type="ORF">DDB_G0274069</name>
</gene>
<evidence type="ECO:0000313" key="8">
    <source>
        <dbReference type="EMBL" id="EAL70468.1"/>
    </source>
</evidence>
<accession>Q556G9</accession>
<dbReference type="PANTHER" id="PTHR45683">
    <property type="entry name" value="MITOCHONDRIAL NICOTINAMIDE ADENINE DINUCLEOTIDE TRANSPORTER 1-RELATED-RELATED"/>
    <property type="match status" value="1"/>
</dbReference>
<evidence type="ECO:0000313" key="10">
    <source>
        <dbReference type="Proteomes" id="UP000002195"/>
    </source>
</evidence>
<keyword evidence="3" id="KW-0813">Transport</keyword>
<dbReference type="GO" id="GO:0015230">
    <property type="term" value="F:FAD transmembrane transporter activity"/>
    <property type="evidence" value="ECO:0000318"/>
    <property type="project" value="GO_Central"/>
</dbReference>
<evidence type="ECO:0000256" key="4">
    <source>
        <dbReference type="ARBA" id="ARBA00022692"/>
    </source>
</evidence>
<dbReference type="dictyBase" id="DDB_G0274069"/>